<dbReference type="SUPFAM" id="SSF82199">
    <property type="entry name" value="SET domain"/>
    <property type="match status" value="1"/>
</dbReference>
<name>A0A396ZYD8_APHAT</name>
<evidence type="ECO:0000313" key="6">
    <source>
        <dbReference type="EMBL" id="RHX98667.1"/>
    </source>
</evidence>
<dbReference type="GO" id="GO:0045814">
    <property type="term" value="P:negative regulation of gene expression, epigenetic"/>
    <property type="evidence" value="ECO:0007669"/>
    <property type="project" value="TreeGrafter"/>
</dbReference>
<feature type="region of interest" description="Disordered" evidence="4">
    <location>
        <begin position="312"/>
        <end position="349"/>
    </location>
</feature>
<feature type="compositionally biased region" description="Acidic residues" evidence="4">
    <location>
        <begin position="312"/>
        <end position="322"/>
    </location>
</feature>
<dbReference type="PANTHER" id="PTHR46402">
    <property type="entry name" value="SET AND MYND DOMAIN-CONTAINING PROTEIN 5"/>
    <property type="match status" value="1"/>
</dbReference>
<gene>
    <name evidence="6" type="ORF">DYB36_006943</name>
</gene>
<keyword evidence="2" id="KW-0808">Transferase</keyword>
<evidence type="ECO:0000256" key="2">
    <source>
        <dbReference type="ARBA" id="ARBA00022679"/>
    </source>
</evidence>
<accession>A0A396ZYD8</accession>
<evidence type="ECO:0000256" key="3">
    <source>
        <dbReference type="ARBA" id="ARBA00022691"/>
    </source>
</evidence>
<dbReference type="GO" id="GO:0032259">
    <property type="term" value="P:methylation"/>
    <property type="evidence" value="ECO:0007669"/>
    <property type="project" value="UniProtKB-KW"/>
</dbReference>
<dbReference type="Pfam" id="PF00856">
    <property type="entry name" value="SET"/>
    <property type="match status" value="1"/>
</dbReference>
<protein>
    <recommendedName>
        <fullName evidence="5">SET domain-containing protein</fullName>
    </recommendedName>
</protein>
<evidence type="ECO:0000256" key="4">
    <source>
        <dbReference type="SAM" id="MobiDB-lite"/>
    </source>
</evidence>
<sequence length="475" mass="51828">MRPFYPVDLEPLKQDNTMLPTLQVREDAVRGRGLFATSPIEADTVVLCDEPIAVASMDAPRMTCEVCKRFVGSIQLHLHVLAEHVKPAVEETDPAKPSSAITLLPTMEDEPSLPNLPSPVVHAYVTQYPTAATPSIVCSQTCSDVVHAQAKHIFRPSLVESIAEAASPWVDSDHMILVAALMATVLHRVSRQSKLDWDDAVRDILHLCVAPPTTSKTFQHGNLKQSAFRAVLAAFEPTTPTRSHDYFKAHMTLDMCQHFVAIVQANAVGVQVPSPFSRYFASCEGNPATKQTLVMHASTLVEAALQVLCEDDQDHSDDDEEQGSSGDESAGDETTDQVDGSEEDGETIQFEWRRGDVATSTNGSLRFSSSALPDLGGLALFPRFSMLNHSCDPSGALAYLGDSPQISVFALKALAPGDEVTIAYIDTNMSFESRQAELQARYGFTCTCSRCALDNMHRTNKKNAKISKPKRQRVA</sequence>
<evidence type="ECO:0000256" key="1">
    <source>
        <dbReference type="ARBA" id="ARBA00022603"/>
    </source>
</evidence>
<feature type="compositionally biased region" description="Acidic residues" evidence="4">
    <location>
        <begin position="329"/>
        <end position="346"/>
    </location>
</feature>
<reference evidence="6 7" key="1">
    <citation type="submission" date="2018-08" db="EMBL/GenBank/DDBJ databases">
        <title>Aphanomyces genome sequencing and annotation.</title>
        <authorList>
            <person name="Minardi D."/>
            <person name="Oidtmann B."/>
            <person name="Van Der Giezen M."/>
            <person name="Studholme D.J."/>
        </authorList>
    </citation>
    <scope>NUCLEOTIDE SEQUENCE [LARGE SCALE GENOMIC DNA]</scope>
    <source>
        <strain evidence="6 7">Kv</strain>
    </source>
</reference>
<keyword evidence="1" id="KW-0489">Methyltransferase</keyword>
<evidence type="ECO:0000259" key="5">
    <source>
        <dbReference type="PROSITE" id="PS50280"/>
    </source>
</evidence>
<dbReference type="AlphaFoldDB" id="A0A396ZYD8"/>
<dbReference type="InterPro" id="IPR001214">
    <property type="entry name" value="SET_dom"/>
</dbReference>
<dbReference type="PROSITE" id="PS50280">
    <property type="entry name" value="SET"/>
    <property type="match status" value="1"/>
</dbReference>
<dbReference type="EMBL" id="QUSZ01009849">
    <property type="protein sequence ID" value="RHX98667.1"/>
    <property type="molecule type" value="Genomic_DNA"/>
</dbReference>
<comment type="caution">
    <text evidence="6">The sequence shown here is derived from an EMBL/GenBank/DDBJ whole genome shotgun (WGS) entry which is preliminary data.</text>
</comment>
<proteinExistence type="predicted"/>
<organism evidence="6 7">
    <name type="scientific">Aphanomyces astaci</name>
    <name type="common">Crayfish plague agent</name>
    <dbReference type="NCBI Taxonomy" id="112090"/>
    <lineage>
        <taxon>Eukaryota</taxon>
        <taxon>Sar</taxon>
        <taxon>Stramenopiles</taxon>
        <taxon>Oomycota</taxon>
        <taxon>Saprolegniomycetes</taxon>
        <taxon>Saprolegniales</taxon>
        <taxon>Verrucalvaceae</taxon>
        <taxon>Aphanomyces</taxon>
    </lineage>
</organism>
<evidence type="ECO:0000313" key="7">
    <source>
        <dbReference type="Proteomes" id="UP000265427"/>
    </source>
</evidence>
<dbReference type="Proteomes" id="UP000265427">
    <property type="component" value="Unassembled WGS sequence"/>
</dbReference>
<dbReference type="Gene3D" id="2.170.270.10">
    <property type="entry name" value="SET domain"/>
    <property type="match status" value="1"/>
</dbReference>
<dbReference type="CDD" id="cd20071">
    <property type="entry name" value="SET_SMYD"/>
    <property type="match status" value="1"/>
</dbReference>
<keyword evidence="3" id="KW-0949">S-adenosyl-L-methionine</keyword>
<dbReference type="InterPro" id="IPR046341">
    <property type="entry name" value="SET_dom_sf"/>
</dbReference>
<dbReference type="PANTHER" id="PTHR46402:SF2">
    <property type="entry name" value="HISTONE-LYSINE N-TRIMETHYLTRANSFERASE SMYD5"/>
    <property type="match status" value="1"/>
</dbReference>
<dbReference type="GO" id="GO:0042799">
    <property type="term" value="F:histone H4K20 methyltransferase activity"/>
    <property type="evidence" value="ECO:0007669"/>
    <property type="project" value="TreeGrafter"/>
</dbReference>
<feature type="domain" description="SET" evidence="5">
    <location>
        <begin position="20"/>
        <end position="425"/>
    </location>
</feature>
<dbReference type="VEuPathDB" id="FungiDB:H257_16583"/>